<dbReference type="AlphaFoldDB" id="A0A927IDB0"/>
<feature type="domain" description="A-factor biosynthesis hotdog" evidence="1">
    <location>
        <begin position="189"/>
        <end position="292"/>
    </location>
</feature>
<accession>A0A927IDB0</accession>
<comment type="caution">
    <text evidence="2">The sequence shown here is derived from an EMBL/GenBank/DDBJ whole genome shotgun (WGS) entry which is preliminary data.</text>
</comment>
<dbReference type="GO" id="GO:0016740">
    <property type="term" value="F:transferase activity"/>
    <property type="evidence" value="ECO:0007669"/>
    <property type="project" value="InterPro"/>
</dbReference>
<name>A0A927IDB0_9ACTN</name>
<dbReference type="EMBL" id="JACXYU010000004">
    <property type="protein sequence ID" value="MBD3932116.1"/>
    <property type="molecule type" value="Genomic_DNA"/>
</dbReference>
<evidence type="ECO:0000313" key="2">
    <source>
        <dbReference type="EMBL" id="MBD3932116.1"/>
    </source>
</evidence>
<dbReference type="Pfam" id="PF03756">
    <property type="entry name" value="AfsA"/>
    <property type="match status" value="2"/>
</dbReference>
<dbReference type="InterPro" id="IPR047757">
    <property type="entry name" value="AfsA-like"/>
</dbReference>
<dbReference type="RefSeq" id="WP_191209411.1">
    <property type="nucleotide sequence ID" value="NZ_BAABKL010000050.1"/>
</dbReference>
<organism evidence="2 3">
    <name type="scientific">Streptomyces chumphonensis</name>
    <dbReference type="NCBI Taxonomy" id="1214925"/>
    <lineage>
        <taxon>Bacteria</taxon>
        <taxon>Bacillati</taxon>
        <taxon>Actinomycetota</taxon>
        <taxon>Actinomycetes</taxon>
        <taxon>Kitasatosporales</taxon>
        <taxon>Streptomycetaceae</taxon>
        <taxon>Streptomyces</taxon>
    </lineage>
</organism>
<evidence type="ECO:0000313" key="3">
    <source>
        <dbReference type="Proteomes" id="UP000632289"/>
    </source>
</evidence>
<evidence type="ECO:0000259" key="1">
    <source>
        <dbReference type="Pfam" id="PF03756"/>
    </source>
</evidence>
<dbReference type="NCBIfam" id="NF041195">
    <property type="entry name" value="ScbA_BarX_GamBu"/>
    <property type="match status" value="1"/>
</dbReference>
<dbReference type="Proteomes" id="UP000632289">
    <property type="component" value="Unassembled WGS sequence"/>
</dbReference>
<protein>
    <submittedName>
        <fullName evidence="2">Transcriptional regulator</fullName>
    </submittedName>
</protein>
<feature type="domain" description="A-factor biosynthesis hotdog" evidence="1">
    <location>
        <begin position="18"/>
        <end position="152"/>
    </location>
</feature>
<reference evidence="2" key="1">
    <citation type="submission" date="2020-09" db="EMBL/GenBank/DDBJ databases">
        <title>Secondary metabolite and genome analysis of marine Streptomyces chumphonensis KK1-2T.</title>
        <authorList>
            <person name="Phongsopitanun W."/>
            <person name="Kanchanasin P."/>
            <person name="Pittayakhajonwut P."/>
            <person name="Suwanborirux K."/>
            <person name="Tanasupawat S."/>
        </authorList>
    </citation>
    <scope>NUCLEOTIDE SEQUENCE</scope>
    <source>
        <strain evidence="2">KK1-2</strain>
    </source>
</reference>
<sequence length="302" mass="33030">MPSTATLAPLPVFVPGELVHKVRPAEVLLTGLRPDDGDGFVVSAHWPEAHGCYATGWTELDPLLLTETVRQCLPLLCHSAYDVPLGHHLLWDTFGYALTPEALRPDDRAGELELHVTCLESAFRGKRISALSLLITVLRGTRLLAECTTRLTVQSPAVYRRLRAGRGTPDAVAALPATPAAPIVPSALGRTRRRDVVLGPPTDRGRRLRVDTTHPLFFDHPLDHAPGLLLLEAARQAAVMLPAGRRPSVTAMETSFHRYVELDAPCWTEARPSDADPDGHRRVAVALWQNGVRRLSATVRLV</sequence>
<gene>
    <name evidence="2" type="ORF">IF129_11200</name>
</gene>
<dbReference type="InterPro" id="IPR005509">
    <property type="entry name" value="AfsA_hotdog_dom"/>
</dbReference>
<proteinExistence type="predicted"/>
<keyword evidence="3" id="KW-1185">Reference proteome</keyword>